<name>A0A942TDE1_9BACI</name>
<dbReference type="InterPro" id="IPR027417">
    <property type="entry name" value="P-loop_NTPase"/>
</dbReference>
<dbReference type="Gene3D" id="1.10.8.60">
    <property type="match status" value="1"/>
</dbReference>
<gene>
    <name evidence="11" type="primary">holA</name>
    <name evidence="11" type="ORF">KHA97_06610</name>
</gene>
<dbReference type="NCBIfam" id="TIGR01128">
    <property type="entry name" value="holA"/>
    <property type="match status" value="1"/>
</dbReference>
<evidence type="ECO:0000256" key="1">
    <source>
        <dbReference type="ARBA" id="ARBA00012417"/>
    </source>
</evidence>
<evidence type="ECO:0000259" key="10">
    <source>
        <dbReference type="Pfam" id="PF21694"/>
    </source>
</evidence>
<keyword evidence="3 11" id="KW-0808">Transferase</keyword>
<dbReference type="InterPro" id="IPR010372">
    <property type="entry name" value="DNA_pol3_delta_N"/>
</dbReference>
<evidence type="ECO:0000256" key="5">
    <source>
        <dbReference type="ARBA" id="ARBA00022705"/>
    </source>
</evidence>
<dbReference type="Pfam" id="PF21694">
    <property type="entry name" value="DNA_pol3_delta_C"/>
    <property type="match status" value="1"/>
</dbReference>
<evidence type="ECO:0000256" key="8">
    <source>
        <dbReference type="ARBA" id="ARBA00049244"/>
    </source>
</evidence>
<dbReference type="PANTHER" id="PTHR34388">
    <property type="entry name" value="DNA POLYMERASE III SUBUNIT DELTA"/>
    <property type="match status" value="1"/>
</dbReference>
<dbReference type="InterPro" id="IPR048466">
    <property type="entry name" value="DNA_pol3_delta-like_C"/>
</dbReference>
<proteinExistence type="inferred from homology"/>
<dbReference type="SUPFAM" id="SSF48019">
    <property type="entry name" value="post-AAA+ oligomerization domain-like"/>
    <property type="match status" value="1"/>
</dbReference>
<dbReference type="Pfam" id="PF06144">
    <property type="entry name" value="DNA_pol3_delta"/>
    <property type="match status" value="1"/>
</dbReference>
<dbReference type="Gene3D" id="3.40.50.300">
    <property type="entry name" value="P-loop containing nucleotide triphosphate hydrolases"/>
    <property type="match status" value="1"/>
</dbReference>
<evidence type="ECO:0000256" key="7">
    <source>
        <dbReference type="ARBA" id="ARBA00034754"/>
    </source>
</evidence>
<evidence type="ECO:0000259" key="9">
    <source>
        <dbReference type="Pfam" id="PF06144"/>
    </source>
</evidence>
<dbReference type="Proteomes" id="UP000681414">
    <property type="component" value="Unassembled WGS sequence"/>
</dbReference>
<feature type="domain" description="DNA polymerase III delta N-terminal" evidence="9">
    <location>
        <begin position="16"/>
        <end position="142"/>
    </location>
</feature>
<dbReference type="GO" id="GO:0009360">
    <property type="term" value="C:DNA polymerase III complex"/>
    <property type="evidence" value="ECO:0007669"/>
    <property type="project" value="InterPro"/>
</dbReference>
<evidence type="ECO:0000256" key="4">
    <source>
        <dbReference type="ARBA" id="ARBA00022695"/>
    </source>
</evidence>
<feature type="domain" description="DNA polymerase III delta subunit-like C-terminal" evidence="10">
    <location>
        <begin position="214"/>
        <end position="334"/>
    </location>
</feature>
<sequence length="340" mass="39547">MKPWEKIERRQFSPLYLLYGTEGFIINETKQKLVTNVLTEEEMDFNLSVYDMEETPVEVAIEDAETFPFFGERKLVFLNNPIFLTTEKSKEKVEHNLKKLEAYIETPAPYSILVFAGNVEKLDERKKLTKLLKKNAEIIEAKKLTEGELRIWIRGQIEAKSQHIDEKAIELLLSLVGTDLMNIHSELEKLSLYVEDSKMITADIVERLTSRSLEQNIFDLVDKVVQRKMEEVFRIYYDLRKQNEEPIKILALLASQFRLIYQVKELMKRGYGQQQIASILKMHPFRVKLASGQARSFTEKELGKIIHFLAQTDEQIKTGGSGREVSLELFLFKLGHLKIS</sequence>
<dbReference type="InterPro" id="IPR008921">
    <property type="entry name" value="DNA_pol3_clamp-load_cplx_C"/>
</dbReference>
<dbReference type="EC" id="2.7.7.7" evidence="1"/>
<dbReference type="SUPFAM" id="SSF52540">
    <property type="entry name" value="P-loop containing nucleoside triphosphate hydrolases"/>
    <property type="match status" value="1"/>
</dbReference>
<dbReference type="GO" id="GO:0006261">
    <property type="term" value="P:DNA-templated DNA replication"/>
    <property type="evidence" value="ECO:0007669"/>
    <property type="project" value="TreeGrafter"/>
</dbReference>
<evidence type="ECO:0000256" key="3">
    <source>
        <dbReference type="ARBA" id="ARBA00022679"/>
    </source>
</evidence>
<evidence type="ECO:0000256" key="6">
    <source>
        <dbReference type="ARBA" id="ARBA00022932"/>
    </source>
</evidence>
<dbReference type="AlphaFoldDB" id="A0A942TDE1"/>
<dbReference type="RefSeq" id="WP_213123904.1">
    <property type="nucleotide sequence ID" value="NZ_JAGYPG010000001.1"/>
</dbReference>
<accession>A0A942TDE1</accession>
<dbReference type="Gene3D" id="1.20.272.10">
    <property type="match status" value="1"/>
</dbReference>
<dbReference type="GO" id="GO:0003677">
    <property type="term" value="F:DNA binding"/>
    <property type="evidence" value="ECO:0007669"/>
    <property type="project" value="InterPro"/>
</dbReference>
<dbReference type="InterPro" id="IPR005790">
    <property type="entry name" value="DNA_polIII_delta"/>
</dbReference>
<keyword evidence="5" id="KW-0235">DNA replication</keyword>
<organism evidence="11 12">
    <name type="scientific">Lederbergia citri</name>
    <dbReference type="NCBI Taxonomy" id="2833580"/>
    <lineage>
        <taxon>Bacteria</taxon>
        <taxon>Bacillati</taxon>
        <taxon>Bacillota</taxon>
        <taxon>Bacilli</taxon>
        <taxon>Bacillales</taxon>
        <taxon>Bacillaceae</taxon>
        <taxon>Lederbergia</taxon>
    </lineage>
</organism>
<evidence type="ECO:0000313" key="12">
    <source>
        <dbReference type="Proteomes" id="UP000681414"/>
    </source>
</evidence>
<evidence type="ECO:0000256" key="2">
    <source>
        <dbReference type="ARBA" id="ARBA00017703"/>
    </source>
</evidence>
<dbReference type="PANTHER" id="PTHR34388:SF1">
    <property type="entry name" value="DNA POLYMERASE III SUBUNIT DELTA"/>
    <property type="match status" value="1"/>
</dbReference>
<comment type="caution">
    <text evidence="11">The sequence shown here is derived from an EMBL/GenBank/DDBJ whole genome shotgun (WGS) entry which is preliminary data.</text>
</comment>
<dbReference type="EMBL" id="JAGYPG010000001">
    <property type="protein sequence ID" value="MBS4194746.1"/>
    <property type="molecule type" value="Genomic_DNA"/>
</dbReference>
<comment type="catalytic activity">
    <reaction evidence="8">
        <text>DNA(n) + a 2'-deoxyribonucleoside 5'-triphosphate = DNA(n+1) + diphosphate</text>
        <dbReference type="Rhea" id="RHEA:22508"/>
        <dbReference type="Rhea" id="RHEA-COMP:17339"/>
        <dbReference type="Rhea" id="RHEA-COMP:17340"/>
        <dbReference type="ChEBI" id="CHEBI:33019"/>
        <dbReference type="ChEBI" id="CHEBI:61560"/>
        <dbReference type="ChEBI" id="CHEBI:173112"/>
        <dbReference type="EC" id="2.7.7.7"/>
    </reaction>
</comment>
<keyword evidence="4 11" id="KW-0548">Nucleotidyltransferase</keyword>
<keyword evidence="6" id="KW-0239">DNA-directed DNA polymerase</keyword>
<dbReference type="GO" id="GO:0003887">
    <property type="term" value="F:DNA-directed DNA polymerase activity"/>
    <property type="evidence" value="ECO:0007669"/>
    <property type="project" value="UniProtKB-KW"/>
</dbReference>
<comment type="similarity">
    <text evidence="7">Belongs to the DNA polymerase HolA subunit family.</text>
</comment>
<protein>
    <recommendedName>
        <fullName evidence="2">DNA polymerase III subunit delta</fullName>
        <ecNumber evidence="1">2.7.7.7</ecNumber>
    </recommendedName>
</protein>
<evidence type="ECO:0000313" key="11">
    <source>
        <dbReference type="EMBL" id="MBS4194746.1"/>
    </source>
</evidence>
<reference evidence="11 12" key="1">
    <citation type="submission" date="2021-05" db="EMBL/GenBank/DDBJ databases">
        <title>Novel Bacillus species.</title>
        <authorList>
            <person name="Liu G."/>
        </authorList>
    </citation>
    <scope>NUCLEOTIDE SEQUENCE [LARGE SCALE GENOMIC DNA]</scope>
    <source>
        <strain evidence="12">FJAT-49780</strain>
    </source>
</reference>
<keyword evidence="12" id="KW-1185">Reference proteome</keyword>